<keyword evidence="5 7" id="KW-0472">Membrane</keyword>
<dbReference type="AlphaFoldDB" id="A0A919J5S3"/>
<dbReference type="Pfam" id="PF12704">
    <property type="entry name" value="MacB_PCD"/>
    <property type="match status" value="1"/>
</dbReference>
<evidence type="ECO:0000256" key="4">
    <source>
        <dbReference type="ARBA" id="ARBA00022989"/>
    </source>
</evidence>
<feature type="transmembrane region" description="Helical" evidence="7">
    <location>
        <begin position="21"/>
        <end position="42"/>
    </location>
</feature>
<dbReference type="InterPro" id="IPR003838">
    <property type="entry name" value="ABC3_permease_C"/>
</dbReference>
<proteinExistence type="inferred from homology"/>
<feature type="domain" description="ABC3 transporter permease C-terminal" evidence="8">
    <location>
        <begin position="274"/>
        <end position="387"/>
    </location>
</feature>
<dbReference type="GO" id="GO:0022857">
    <property type="term" value="F:transmembrane transporter activity"/>
    <property type="evidence" value="ECO:0007669"/>
    <property type="project" value="TreeGrafter"/>
</dbReference>
<dbReference type="Proteomes" id="UP000598174">
    <property type="component" value="Unassembled WGS sequence"/>
</dbReference>
<evidence type="ECO:0000256" key="5">
    <source>
        <dbReference type="ARBA" id="ARBA00023136"/>
    </source>
</evidence>
<organism evidence="10 11">
    <name type="scientific">Paractinoplanes ferrugineus</name>
    <dbReference type="NCBI Taxonomy" id="113564"/>
    <lineage>
        <taxon>Bacteria</taxon>
        <taxon>Bacillati</taxon>
        <taxon>Actinomycetota</taxon>
        <taxon>Actinomycetes</taxon>
        <taxon>Micromonosporales</taxon>
        <taxon>Micromonosporaceae</taxon>
        <taxon>Paractinoplanes</taxon>
    </lineage>
</organism>
<feature type="transmembrane region" description="Helical" evidence="7">
    <location>
        <begin position="355"/>
        <end position="377"/>
    </location>
</feature>
<accession>A0A919J5S3</accession>
<evidence type="ECO:0000313" key="11">
    <source>
        <dbReference type="Proteomes" id="UP000598174"/>
    </source>
</evidence>
<sequence length="394" mass="41126">MRIAEAWRVAVGALRANRLRSILTMLGVIIGVGAVVALVGIGTGTKQLIEQQVEGLGSNLLIVVPGRLDPGAAPSASTLDMDDVDAVTRVVGDRSRVAVTISSGETVRAGSREAYASMQGVLETTPDVFVRRLDRGAYLTRTDVTTGRRVAVLGAGVAQQLFGDRDPIGRQITIGGVRFRVIGTFEKLGQSLGVDRDSEVHVPVTAAQRLLGTTRIDGLAIRAPDRDTIDTLGRNVVATLVKRHPDTDFSAVTQEQILGVLGDILGVLTGVLAAIAGISLLVGGVGVSNIMLVSVRERTKEIGLRKAVGARPRDIGVQFLLEAVLLTTIGGILGMSLGIAAALAVDRLSPVPAAITWWSLALAFGVSAAVGIVFGVIPAQRAGRLDPVVALRTE</sequence>
<feature type="transmembrane region" description="Helical" evidence="7">
    <location>
        <begin position="264"/>
        <end position="294"/>
    </location>
</feature>
<gene>
    <name evidence="10" type="ORF">Afe05nite_63830</name>
</gene>
<evidence type="ECO:0000256" key="6">
    <source>
        <dbReference type="ARBA" id="ARBA00038076"/>
    </source>
</evidence>
<protein>
    <submittedName>
        <fullName evidence="10">ABC transporter permease</fullName>
    </submittedName>
</protein>
<evidence type="ECO:0000259" key="9">
    <source>
        <dbReference type="Pfam" id="PF12704"/>
    </source>
</evidence>
<dbReference type="Pfam" id="PF02687">
    <property type="entry name" value="FtsX"/>
    <property type="match status" value="1"/>
</dbReference>
<evidence type="ECO:0000259" key="8">
    <source>
        <dbReference type="Pfam" id="PF02687"/>
    </source>
</evidence>
<comment type="subcellular location">
    <subcellularLocation>
        <location evidence="1">Cell membrane</location>
        <topology evidence="1">Multi-pass membrane protein</topology>
    </subcellularLocation>
</comment>
<reference evidence="10" key="1">
    <citation type="submission" date="2021-01" db="EMBL/GenBank/DDBJ databases">
        <title>Whole genome shotgun sequence of Actinoplanes ferrugineus NBRC 15555.</title>
        <authorList>
            <person name="Komaki H."/>
            <person name="Tamura T."/>
        </authorList>
    </citation>
    <scope>NUCLEOTIDE SEQUENCE</scope>
    <source>
        <strain evidence="10">NBRC 15555</strain>
    </source>
</reference>
<feature type="transmembrane region" description="Helical" evidence="7">
    <location>
        <begin position="315"/>
        <end position="343"/>
    </location>
</feature>
<dbReference type="InterPro" id="IPR025857">
    <property type="entry name" value="MacB_PCD"/>
</dbReference>
<dbReference type="RefSeq" id="WP_203820946.1">
    <property type="nucleotide sequence ID" value="NZ_BAAABP010000043.1"/>
</dbReference>
<dbReference type="PANTHER" id="PTHR30572">
    <property type="entry name" value="MEMBRANE COMPONENT OF TRANSPORTER-RELATED"/>
    <property type="match status" value="1"/>
</dbReference>
<comment type="similarity">
    <text evidence="6">Belongs to the ABC-4 integral membrane protein family.</text>
</comment>
<evidence type="ECO:0000256" key="1">
    <source>
        <dbReference type="ARBA" id="ARBA00004651"/>
    </source>
</evidence>
<dbReference type="GO" id="GO:0005886">
    <property type="term" value="C:plasma membrane"/>
    <property type="evidence" value="ECO:0007669"/>
    <property type="project" value="UniProtKB-SubCell"/>
</dbReference>
<evidence type="ECO:0000256" key="3">
    <source>
        <dbReference type="ARBA" id="ARBA00022692"/>
    </source>
</evidence>
<feature type="domain" description="MacB-like periplasmic core" evidence="9">
    <location>
        <begin position="21"/>
        <end position="235"/>
    </location>
</feature>
<comment type="caution">
    <text evidence="10">The sequence shown here is derived from an EMBL/GenBank/DDBJ whole genome shotgun (WGS) entry which is preliminary data.</text>
</comment>
<name>A0A919J5S3_9ACTN</name>
<keyword evidence="2" id="KW-1003">Cell membrane</keyword>
<evidence type="ECO:0000313" key="10">
    <source>
        <dbReference type="EMBL" id="GIE14543.1"/>
    </source>
</evidence>
<dbReference type="PANTHER" id="PTHR30572:SF4">
    <property type="entry name" value="ABC TRANSPORTER PERMEASE YTRF"/>
    <property type="match status" value="1"/>
</dbReference>
<dbReference type="EMBL" id="BOMM01000056">
    <property type="protein sequence ID" value="GIE14543.1"/>
    <property type="molecule type" value="Genomic_DNA"/>
</dbReference>
<keyword evidence="3 7" id="KW-0812">Transmembrane</keyword>
<evidence type="ECO:0000256" key="2">
    <source>
        <dbReference type="ARBA" id="ARBA00022475"/>
    </source>
</evidence>
<dbReference type="InterPro" id="IPR050250">
    <property type="entry name" value="Macrolide_Exporter_MacB"/>
</dbReference>
<keyword evidence="4 7" id="KW-1133">Transmembrane helix</keyword>
<keyword evidence="11" id="KW-1185">Reference proteome</keyword>
<evidence type="ECO:0000256" key="7">
    <source>
        <dbReference type="SAM" id="Phobius"/>
    </source>
</evidence>